<comment type="caution">
    <text evidence="13">The sequence shown here is derived from an EMBL/GenBank/DDBJ whole genome shotgun (WGS) entry which is preliminary data.</text>
</comment>
<dbReference type="AlphaFoldDB" id="A0AA38H1N5"/>
<dbReference type="InterPro" id="IPR036640">
    <property type="entry name" value="ABC1_TM_sf"/>
</dbReference>
<keyword evidence="6 10" id="KW-1133">Transmembrane helix</keyword>
<sequence>MDLLHYLHIITPALLTLPFLTLLPSPPEDLPELPGIRPITIRTVTPRRSYTLLCLSLLALTSALDAVLLIAGIATSADWGEAPRGWPLVAEVGYAFGGLCVWALTAIVIEWRGRWGDQGLLVLGSLGMVCEIPNLVLLVLRKIHSGDEHGLFNSLAIPSSALRLVLLPILLVLVSNPIVRFEPASESTGLLANSDAESSNRQSPAAYGTFGGGEAGSSKPDSTRTSTPAPGAGAATPAPGQQPPVIPKKLGEVKKEDKPLTWREIGSRLRKLSPHLWPSTSKKLQFYVVLCMFFILAIRVANPLVPLALGGVVQSLTDAQAGKPTQPSPWVYFSSYIGLRYLVGSNGVLTFANNVLWVGVSQYTDRQMQLLCFNHLLNLSLAYHTKRNTGEVLKIIDRGSAINNLFQTVLFTAIPTVIDIAIAFGVFFYLYGGLLACVILGIMLVYIVFSVTHTNWRMKERRIMIDRDIKQRGIVSDVLTNWESVKYFTAEDRETQRFTDAILSYQETEKKVSIGFNLLALVQYFLLSLGLTVGALIIAFRILDGSATPASFVVFIQYYVQMQGPLDRFGWLYRILNQETTDAEKMFNLLSQKTEVNDKPGAKELVVTDGIIEFDNVRFSYDDKVEALKGVSFRIGKGESMALVGESGSGKSTILRLLYRFYDITSGSIRIDGQDIANVTQLSLRRAIGIVPQDSVLWNDTIGANISYGKEGSSDEDIIIAAKAAKLHDRIMGFPDQYATVVGERGVRLSGGEKQRCSLARMFLKSPAILVLDEATSALDTETEREIQRALADLAKGRSSLSIAHRLSTIINSDQIVVMKDGQVVEQGGYKELIDHDGAFATMWKKQIFTEAEMVAQLEGAEGEAKVEDLINLVEEKAEGKTGEGDKVPSRRSSKGKMRAMEEEDAVEAPAGEELAEGFGIGDHDEVTHPAPAFHTNETAVQDPFSDSQIESAPEPTTGKDIVENAEWSSASIVPGPTTLPPATIPSPQLVESPPVESIAAPSSSTPTPERPSPSRSASSSGAMGGKVPFPQMPRLTSSTSQRSDLSASAADSPSASNNPSSTDLPELAKAAGAPDAKEDKRRKRLSSLKGFVRRISDQGVSRSNSMNKIGSPAEEVDEATALIAKNTSGTPAGTPVGEEKRKKRLSLKRGKSDK</sequence>
<feature type="transmembrane region" description="Helical" evidence="10">
    <location>
        <begin position="339"/>
        <end position="360"/>
    </location>
</feature>
<dbReference type="InterPro" id="IPR027417">
    <property type="entry name" value="P-loop_NTPase"/>
</dbReference>
<feature type="transmembrane region" description="Helical" evidence="10">
    <location>
        <begin position="160"/>
        <end position="179"/>
    </location>
</feature>
<feature type="domain" description="ABC transporter" evidence="11">
    <location>
        <begin position="612"/>
        <end position="846"/>
    </location>
</feature>
<feature type="transmembrane region" description="Helical" evidence="10">
    <location>
        <begin position="120"/>
        <end position="140"/>
    </location>
</feature>
<keyword evidence="3 10" id="KW-0812">Transmembrane</keyword>
<evidence type="ECO:0000256" key="2">
    <source>
        <dbReference type="ARBA" id="ARBA00022448"/>
    </source>
</evidence>
<dbReference type="CDD" id="cd03253">
    <property type="entry name" value="ABCC_ATM1_transporter"/>
    <property type="match status" value="1"/>
</dbReference>
<feature type="domain" description="ABC transmembrane type-1" evidence="12">
    <location>
        <begin position="289"/>
        <end position="578"/>
    </location>
</feature>
<evidence type="ECO:0000259" key="11">
    <source>
        <dbReference type="PROSITE" id="PS50893"/>
    </source>
</evidence>
<dbReference type="Gene3D" id="1.20.1560.10">
    <property type="entry name" value="ABC transporter type 1, transmembrane domain"/>
    <property type="match status" value="1"/>
</dbReference>
<dbReference type="PROSITE" id="PS50893">
    <property type="entry name" value="ABC_TRANSPORTER_2"/>
    <property type="match status" value="1"/>
</dbReference>
<dbReference type="InterPro" id="IPR011527">
    <property type="entry name" value="ABC1_TM_dom"/>
</dbReference>
<feature type="compositionally biased region" description="Polar residues" evidence="9">
    <location>
        <begin position="192"/>
        <end position="203"/>
    </location>
</feature>
<dbReference type="InterPro" id="IPR003439">
    <property type="entry name" value="ABC_transporter-like_ATP-bd"/>
</dbReference>
<dbReference type="PANTHER" id="PTHR24221:SF648">
    <property type="entry name" value="ABC-TYPE TRANSPORTER ATR1"/>
    <property type="match status" value="1"/>
</dbReference>
<feature type="transmembrane region" description="Helical" evidence="10">
    <location>
        <begin position="284"/>
        <end position="301"/>
    </location>
</feature>
<feature type="transmembrane region" description="Helical" evidence="10">
    <location>
        <begin position="518"/>
        <end position="543"/>
    </location>
</feature>
<proteinExistence type="inferred from homology"/>
<feature type="transmembrane region" description="Helical" evidence="10">
    <location>
        <begin position="50"/>
        <end position="74"/>
    </location>
</feature>
<evidence type="ECO:0000313" key="14">
    <source>
        <dbReference type="Proteomes" id="UP001164286"/>
    </source>
</evidence>
<dbReference type="RefSeq" id="XP_052942202.1">
    <property type="nucleotide sequence ID" value="XM_053086225.1"/>
</dbReference>
<feature type="compositionally biased region" description="Basic and acidic residues" evidence="9">
    <location>
        <begin position="877"/>
        <end position="889"/>
    </location>
</feature>
<evidence type="ECO:0000256" key="6">
    <source>
        <dbReference type="ARBA" id="ARBA00022989"/>
    </source>
</evidence>
<dbReference type="CDD" id="cd18583">
    <property type="entry name" value="ABC_6TM_HMT1"/>
    <property type="match status" value="1"/>
</dbReference>
<dbReference type="GO" id="GO:0140359">
    <property type="term" value="F:ABC-type transporter activity"/>
    <property type="evidence" value="ECO:0007669"/>
    <property type="project" value="InterPro"/>
</dbReference>
<feature type="compositionally biased region" description="Low complexity" evidence="9">
    <location>
        <begin position="997"/>
        <end position="1021"/>
    </location>
</feature>
<name>A0AA38H1N5_9TREE</name>
<dbReference type="InterPro" id="IPR039421">
    <property type="entry name" value="Type_1_exporter"/>
</dbReference>
<keyword evidence="2" id="KW-0813">Transport</keyword>
<comment type="similarity">
    <text evidence="8">Belongs to the ABC transporter superfamily. ABCB family. Heavy Metal importer (TC 3.A.1.210) subfamily.</text>
</comment>
<feature type="compositionally biased region" description="Basic residues" evidence="9">
    <location>
        <begin position="1142"/>
        <end position="1155"/>
    </location>
</feature>
<evidence type="ECO:0000313" key="13">
    <source>
        <dbReference type="EMBL" id="KAI9632425.1"/>
    </source>
</evidence>
<dbReference type="Pfam" id="PF00005">
    <property type="entry name" value="ABC_tran"/>
    <property type="match status" value="1"/>
</dbReference>
<evidence type="ECO:0000256" key="5">
    <source>
        <dbReference type="ARBA" id="ARBA00022840"/>
    </source>
</evidence>
<evidence type="ECO:0000256" key="9">
    <source>
        <dbReference type="SAM" id="MobiDB-lite"/>
    </source>
</evidence>
<feature type="region of interest" description="Disordered" evidence="9">
    <location>
        <begin position="192"/>
        <end position="251"/>
    </location>
</feature>
<feature type="region of interest" description="Disordered" evidence="9">
    <location>
        <begin position="940"/>
        <end position="1155"/>
    </location>
</feature>
<dbReference type="PANTHER" id="PTHR24221">
    <property type="entry name" value="ATP-BINDING CASSETTE SUB-FAMILY B"/>
    <property type="match status" value="1"/>
</dbReference>
<feature type="region of interest" description="Disordered" evidence="9">
    <location>
        <begin position="877"/>
        <end position="911"/>
    </location>
</feature>
<keyword evidence="7 10" id="KW-0472">Membrane</keyword>
<evidence type="ECO:0000259" key="12">
    <source>
        <dbReference type="PROSITE" id="PS50929"/>
    </source>
</evidence>
<dbReference type="GO" id="GO:0005524">
    <property type="term" value="F:ATP binding"/>
    <property type="evidence" value="ECO:0007669"/>
    <property type="project" value="UniProtKB-KW"/>
</dbReference>
<dbReference type="SUPFAM" id="SSF52540">
    <property type="entry name" value="P-loop containing nucleoside triphosphate hydrolases"/>
    <property type="match status" value="1"/>
</dbReference>
<reference evidence="13" key="1">
    <citation type="journal article" date="2022" name="G3 (Bethesda)">
        <title>High quality genome of the basidiomycete yeast Dioszegia hungarica PDD-24b-2 isolated from cloud water.</title>
        <authorList>
            <person name="Jarrige D."/>
            <person name="Haridas S."/>
            <person name="Bleykasten-Grosshans C."/>
            <person name="Joly M."/>
            <person name="Nadalig T."/>
            <person name="Sancelme M."/>
            <person name="Vuilleumier S."/>
            <person name="Grigoriev I.V."/>
            <person name="Amato P."/>
            <person name="Bringel F."/>
        </authorList>
    </citation>
    <scope>NUCLEOTIDE SEQUENCE</scope>
    <source>
        <strain evidence="13">PDD-24b-2</strain>
    </source>
</reference>
<keyword evidence="14" id="KW-1185">Reference proteome</keyword>
<dbReference type="PROSITE" id="PS50929">
    <property type="entry name" value="ABC_TM1F"/>
    <property type="match status" value="1"/>
</dbReference>
<dbReference type="Proteomes" id="UP001164286">
    <property type="component" value="Unassembled WGS sequence"/>
</dbReference>
<dbReference type="InterPro" id="IPR003593">
    <property type="entry name" value="AAA+_ATPase"/>
</dbReference>
<evidence type="ECO:0000256" key="10">
    <source>
        <dbReference type="SAM" id="Phobius"/>
    </source>
</evidence>
<dbReference type="Pfam" id="PF00664">
    <property type="entry name" value="ABC_membrane"/>
    <property type="match status" value="1"/>
</dbReference>
<dbReference type="GeneID" id="77725426"/>
<dbReference type="GO" id="GO:0016020">
    <property type="term" value="C:membrane"/>
    <property type="evidence" value="ECO:0007669"/>
    <property type="project" value="UniProtKB-SubCell"/>
</dbReference>
<feature type="transmembrane region" description="Helical" evidence="10">
    <location>
        <begin position="430"/>
        <end position="452"/>
    </location>
</feature>
<feature type="transmembrane region" description="Helical" evidence="10">
    <location>
        <begin position="404"/>
        <end position="424"/>
    </location>
</feature>
<feature type="compositionally biased region" description="Low complexity" evidence="9">
    <location>
        <begin position="1044"/>
        <end position="1062"/>
    </location>
</feature>
<dbReference type="SUPFAM" id="SSF90123">
    <property type="entry name" value="ABC transporter transmembrane region"/>
    <property type="match status" value="1"/>
</dbReference>
<organism evidence="13 14">
    <name type="scientific">Dioszegia hungarica</name>
    <dbReference type="NCBI Taxonomy" id="4972"/>
    <lineage>
        <taxon>Eukaryota</taxon>
        <taxon>Fungi</taxon>
        <taxon>Dikarya</taxon>
        <taxon>Basidiomycota</taxon>
        <taxon>Agaricomycotina</taxon>
        <taxon>Tremellomycetes</taxon>
        <taxon>Tremellales</taxon>
        <taxon>Bulleribasidiaceae</taxon>
        <taxon>Dioszegia</taxon>
    </lineage>
</organism>
<evidence type="ECO:0000256" key="3">
    <source>
        <dbReference type="ARBA" id="ARBA00022692"/>
    </source>
</evidence>
<evidence type="ECO:0000256" key="4">
    <source>
        <dbReference type="ARBA" id="ARBA00022741"/>
    </source>
</evidence>
<accession>A0AA38H1N5</accession>
<evidence type="ECO:0000256" key="8">
    <source>
        <dbReference type="ARBA" id="ARBA00024363"/>
    </source>
</evidence>
<dbReference type="Gene3D" id="3.40.50.300">
    <property type="entry name" value="P-loop containing nucleotide triphosphate hydrolases"/>
    <property type="match status" value="1"/>
</dbReference>
<feature type="compositionally biased region" description="Polar residues" evidence="9">
    <location>
        <begin position="940"/>
        <end position="951"/>
    </location>
</feature>
<evidence type="ECO:0000256" key="7">
    <source>
        <dbReference type="ARBA" id="ARBA00023136"/>
    </source>
</evidence>
<feature type="transmembrane region" description="Helical" evidence="10">
    <location>
        <begin position="86"/>
        <end position="108"/>
    </location>
</feature>
<dbReference type="SMART" id="SM00382">
    <property type="entry name" value="AAA"/>
    <property type="match status" value="1"/>
</dbReference>
<dbReference type="FunFam" id="3.40.50.300:FF:000287">
    <property type="entry name" value="Multidrug ABC transporter ATP-binding protein"/>
    <property type="match status" value="1"/>
</dbReference>
<gene>
    <name evidence="13" type="ORF">MKK02DRAFT_20227</name>
</gene>
<keyword evidence="5" id="KW-0067">ATP-binding</keyword>
<feature type="compositionally biased region" description="Polar residues" evidence="9">
    <location>
        <begin position="1099"/>
        <end position="1109"/>
    </location>
</feature>
<dbReference type="EMBL" id="JAKWFO010000014">
    <property type="protein sequence ID" value="KAI9632425.1"/>
    <property type="molecule type" value="Genomic_DNA"/>
</dbReference>
<keyword evidence="4" id="KW-0547">Nucleotide-binding</keyword>
<protein>
    <submittedName>
        <fullName evidence="13">ABC transporter</fullName>
    </submittedName>
</protein>
<dbReference type="GO" id="GO:0016887">
    <property type="term" value="F:ATP hydrolysis activity"/>
    <property type="evidence" value="ECO:0007669"/>
    <property type="project" value="InterPro"/>
</dbReference>
<feature type="compositionally biased region" description="Low complexity" evidence="9">
    <location>
        <begin position="227"/>
        <end position="239"/>
    </location>
</feature>
<comment type="subcellular location">
    <subcellularLocation>
        <location evidence="1">Membrane</location>
        <topology evidence="1">Multi-pass membrane protein</topology>
    </subcellularLocation>
</comment>
<evidence type="ECO:0000256" key="1">
    <source>
        <dbReference type="ARBA" id="ARBA00004141"/>
    </source>
</evidence>